<keyword evidence="1" id="KW-0732">Signal</keyword>
<gene>
    <name evidence="2" type="ORF">MFMK1_000546</name>
</gene>
<evidence type="ECO:0000256" key="1">
    <source>
        <dbReference type="SAM" id="SignalP"/>
    </source>
</evidence>
<sequence>MKRWLALLFAVTTFLVVGCTAATVESYLDKNYSLVDVQQSRYGTNDAARVYQIPDSVDNAAKFIAGKYPPKSMTPPGTAEDRRVLVYPKLVVDIYSQDGQTMAEVASRQYIRDHYSSGGFFRGYLTAAVIGNIFNGPRSVRDGGFSPYTGRSSVPSYGKTVREGSVGSRTVRGGGIFGGK</sequence>
<name>A0AAU0UI88_9FIRM</name>
<dbReference type="Pfam" id="PF14042">
    <property type="entry name" value="DUF4247"/>
    <property type="match status" value="1"/>
</dbReference>
<protein>
    <submittedName>
        <fullName evidence="2">DUF4247 domain-containing protein</fullName>
    </submittedName>
</protein>
<dbReference type="InterPro" id="IPR025341">
    <property type="entry name" value="DUF4247"/>
</dbReference>
<feature type="chain" id="PRO_5043669982" evidence="1">
    <location>
        <begin position="22"/>
        <end position="180"/>
    </location>
</feature>
<accession>A0AAU0UI88</accession>
<dbReference type="AlphaFoldDB" id="A0AAU0UI88"/>
<evidence type="ECO:0000313" key="3">
    <source>
        <dbReference type="Proteomes" id="UP001329915"/>
    </source>
</evidence>
<feature type="signal peptide" evidence="1">
    <location>
        <begin position="1"/>
        <end position="21"/>
    </location>
</feature>
<dbReference type="KEGG" id="dbc:MFMK1_000546"/>
<evidence type="ECO:0000313" key="2">
    <source>
        <dbReference type="EMBL" id="WRO20756.1"/>
    </source>
</evidence>
<dbReference type="PROSITE" id="PS51257">
    <property type="entry name" value="PROKAR_LIPOPROTEIN"/>
    <property type="match status" value="1"/>
</dbReference>
<keyword evidence="3" id="KW-1185">Reference proteome</keyword>
<dbReference type="RefSeq" id="WP_366923637.1">
    <property type="nucleotide sequence ID" value="NZ_CP121694.1"/>
</dbReference>
<reference evidence="2 3" key="1">
    <citation type="submission" date="2023-04" db="EMBL/GenBank/DDBJ databases">
        <authorList>
            <person name="Hsu D."/>
        </authorList>
    </citation>
    <scope>NUCLEOTIDE SEQUENCE [LARGE SCALE GENOMIC DNA]</scope>
    <source>
        <strain evidence="2 3">MK1</strain>
    </source>
</reference>
<dbReference type="Proteomes" id="UP001329915">
    <property type="component" value="Chromosome"/>
</dbReference>
<organism evidence="2 3">
    <name type="scientific">Metallumcola ferriviriculae</name>
    <dbReference type="NCBI Taxonomy" id="3039180"/>
    <lineage>
        <taxon>Bacteria</taxon>
        <taxon>Bacillati</taxon>
        <taxon>Bacillota</taxon>
        <taxon>Clostridia</taxon>
        <taxon>Neomoorellales</taxon>
        <taxon>Desulfitibacteraceae</taxon>
        <taxon>Metallumcola</taxon>
    </lineage>
</organism>
<proteinExistence type="predicted"/>
<dbReference type="EMBL" id="CP121694">
    <property type="protein sequence ID" value="WRO20756.1"/>
    <property type="molecule type" value="Genomic_DNA"/>
</dbReference>